<evidence type="ECO:0000313" key="1">
    <source>
        <dbReference type="EMBL" id="QQP51207.1"/>
    </source>
</evidence>
<dbReference type="Proteomes" id="UP000595437">
    <property type="component" value="Chromosome 8"/>
</dbReference>
<dbReference type="AlphaFoldDB" id="A0A7T8K8V1"/>
<evidence type="ECO:0000313" key="2">
    <source>
        <dbReference type="Proteomes" id="UP000595437"/>
    </source>
</evidence>
<dbReference type="PANTHER" id="PTHR22840">
    <property type="entry name" value="WD REPEAT-CONTAINING PROTEIN 36"/>
    <property type="match status" value="1"/>
</dbReference>
<sequence>ERVGKHRLRSRLHQQIVSTWSFDHAKMNERKLLHARFKEESDLLSVKASSLCLSVCGNFVFIGYDSGHVDRFNIQAAFIEVECGPIKS</sequence>
<dbReference type="GO" id="GO:0034388">
    <property type="term" value="C:Pwp2p-containing subcomplex of 90S preribosome"/>
    <property type="evidence" value="ECO:0007669"/>
    <property type="project" value="TreeGrafter"/>
</dbReference>
<gene>
    <name evidence="1" type="ORF">FKW44_012482</name>
</gene>
<reference evidence="2" key="1">
    <citation type="submission" date="2021-01" db="EMBL/GenBank/DDBJ databases">
        <title>Caligus Genome Assembly.</title>
        <authorList>
            <person name="Gallardo-Escarate C."/>
        </authorList>
    </citation>
    <scope>NUCLEOTIDE SEQUENCE [LARGE SCALE GENOMIC DNA]</scope>
</reference>
<dbReference type="PANTHER" id="PTHR22840:SF12">
    <property type="entry name" value="WD REPEAT-CONTAINING PROTEIN 36"/>
    <property type="match status" value="1"/>
</dbReference>
<proteinExistence type="predicted"/>
<dbReference type="GO" id="GO:0006364">
    <property type="term" value="P:rRNA processing"/>
    <property type="evidence" value="ECO:0007669"/>
    <property type="project" value="TreeGrafter"/>
</dbReference>
<organism evidence="1 2">
    <name type="scientific">Caligus rogercresseyi</name>
    <name type="common">Sea louse</name>
    <dbReference type="NCBI Taxonomy" id="217165"/>
    <lineage>
        <taxon>Eukaryota</taxon>
        <taxon>Metazoa</taxon>
        <taxon>Ecdysozoa</taxon>
        <taxon>Arthropoda</taxon>
        <taxon>Crustacea</taxon>
        <taxon>Multicrustacea</taxon>
        <taxon>Hexanauplia</taxon>
        <taxon>Copepoda</taxon>
        <taxon>Siphonostomatoida</taxon>
        <taxon>Caligidae</taxon>
        <taxon>Caligus</taxon>
    </lineage>
</organism>
<dbReference type="OrthoDB" id="10250769at2759"/>
<feature type="non-terminal residue" evidence="1">
    <location>
        <position position="1"/>
    </location>
</feature>
<accession>A0A7T8K8V1</accession>
<keyword evidence="2" id="KW-1185">Reference proteome</keyword>
<name>A0A7T8K8V1_CALRO</name>
<dbReference type="GO" id="GO:0032040">
    <property type="term" value="C:small-subunit processome"/>
    <property type="evidence" value="ECO:0007669"/>
    <property type="project" value="TreeGrafter"/>
</dbReference>
<dbReference type="InterPro" id="IPR015943">
    <property type="entry name" value="WD40/YVTN_repeat-like_dom_sf"/>
</dbReference>
<dbReference type="Gene3D" id="2.130.10.10">
    <property type="entry name" value="YVTN repeat-like/Quinoprotein amine dehydrogenase"/>
    <property type="match status" value="1"/>
</dbReference>
<dbReference type="EMBL" id="CP045897">
    <property type="protein sequence ID" value="QQP51207.1"/>
    <property type="molecule type" value="Genomic_DNA"/>
</dbReference>
<protein>
    <submittedName>
        <fullName evidence="1">Wdrepeat proteinlike</fullName>
    </submittedName>
</protein>